<dbReference type="SUPFAM" id="SSF53335">
    <property type="entry name" value="S-adenosyl-L-methionine-dependent methyltransferases"/>
    <property type="match status" value="1"/>
</dbReference>
<dbReference type="InterPro" id="IPR002935">
    <property type="entry name" value="SAM_O-MeTrfase"/>
</dbReference>
<comment type="pathway">
    <text evidence="2">Alkaloid biosynthesis.</text>
</comment>
<dbReference type="GO" id="GO:0008171">
    <property type="term" value="F:O-methyltransferase activity"/>
    <property type="evidence" value="ECO:0007669"/>
    <property type="project" value="InterPro"/>
</dbReference>
<evidence type="ECO:0000313" key="11">
    <source>
        <dbReference type="EMBL" id="KAG0458040.1"/>
    </source>
</evidence>
<keyword evidence="3" id="KW-0017">Alkaloid metabolism</keyword>
<evidence type="ECO:0000256" key="7">
    <source>
        <dbReference type="ARBA" id="ARBA00022723"/>
    </source>
</evidence>
<name>A0A835PSX1_VANPL</name>
<evidence type="ECO:0000256" key="5">
    <source>
        <dbReference type="ARBA" id="ARBA00022679"/>
    </source>
</evidence>
<accession>A0A835PSX1</accession>
<keyword evidence="5" id="KW-0808">Transferase</keyword>
<dbReference type="EMBL" id="JADCNL010000012">
    <property type="protein sequence ID" value="KAG0458040.1"/>
    <property type="molecule type" value="Genomic_DNA"/>
</dbReference>
<dbReference type="EC" id="2.1.1.336" evidence="9"/>
<comment type="catalytic activity">
    <reaction evidence="10">
        <text>norbelladine + S-adenosyl-L-methionine = 4'-O-methylnorbelladine + S-adenosyl-L-homocysteine + H(+)</text>
        <dbReference type="Rhea" id="RHEA:51268"/>
        <dbReference type="ChEBI" id="CHEBI:15378"/>
        <dbReference type="ChEBI" id="CHEBI:57856"/>
        <dbReference type="ChEBI" id="CHEBI:59789"/>
        <dbReference type="ChEBI" id="CHEBI:133993"/>
        <dbReference type="ChEBI" id="CHEBI:134001"/>
        <dbReference type="EC" id="2.1.1.336"/>
    </reaction>
</comment>
<dbReference type="Gene3D" id="3.40.50.150">
    <property type="entry name" value="Vaccinia Virus protein VP39"/>
    <property type="match status" value="1"/>
</dbReference>
<dbReference type="PANTHER" id="PTHR10509">
    <property type="entry name" value="O-METHYLTRANSFERASE-RELATED"/>
    <property type="match status" value="1"/>
</dbReference>
<dbReference type="GO" id="GO:0008757">
    <property type="term" value="F:S-adenosylmethionine-dependent methyltransferase activity"/>
    <property type="evidence" value="ECO:0007669"/>
    <property type="project" value="TreeGrafter"/>
</dbReference>
<organism evidence="11 12">
    <name type="scientific">Vanilla planifolia</name>
    <name type="common">Vanilla</name>
    <dbReference type="NCBI Taxonomy" id="51239"/>
    <lineage>
        <taxon>Eukaryota</taxon>
        <taxon>Viridiplantae</taxon>
        <taxon>Streptophyta</taxon>
        <taxon>Embryophyta</taxon>
        <taxon>Tracheophyta</taxon>
        <taxon>Spermatophyta</taxon>
        <taxon>Magnoliopsida</taxon>
        <taxon>Liliopsida</taxon>
        <taxon>Asparagales</taxon>
        <taxon>Orchidaceae</taxon>
        <taxon>Vanilloideae</taxon>
        <taxon>Vanilleae</taxon>
        <taxon>Vanilla</taxon>
    </lineage>
</organism>
<evidence type="ECO:0000256" key="9">
    <source>
        <dbReference type="ARBA" id="ARBA00023469"/>
    </source>
</evidence>
<protein>
    <recommendedName>
        <fullName evidence="9">norbelladine O-methyltransferase</fullName>
        <ecNumber evidence="9">2.1.1.336</ecNumber>
    </recommendedName>
</protein>
<dbReference type="InterPro" id="IPR029063">
    <property type="entry name" value="SAM-dependent_MTases_sf"/>
</dbReference>
<evidence type="ECO:0000256" key="2">
    <source>
        <dbReference type="ARBA" id="ARBA00004913"/>
    </source>
</evidence>
<evidence type="ECO:0000313" key="12">
    <source>
        <dbReference type="Proteomes" id="UP000636800"/>
    </source>
</evidence>
<keyword evidence="4" id="KW-0489">Methyltransferase</keyword>
<evidence type="ECO:0000256" key="8">
    <source>
        <dbReference type="ARBA" id="ARBA00023453"/>
    </source>
</evidence>
<dbReference type="Proteomes" id="UP000636800">
    <property type="component" value="Chromosome 12"/>
</dbReference>
<evidence type="ECO:0000256" key="4">
    <source>
        <dbReference type="ARBA" id="ARBA00022603"/>
    </source>
</evidence>
<comment type="similarity">
    <text evidence="8">Belongs to the class I-like SAM-binding methyltransferase superfamily. Cation-dependent O-methyltransferase family.</text>
</comment>
<dbReference type="PANTHER" id="PTHR10509:SF34">
    <property type="entry name" value="TAPETUM-SPECIFIC METHYLTRANSFERASE 1"/>
    <property type="match status" value="1"/>
</dbReference>
<dbReference type="GO" id="GO:0046872">
    <property type="term" value="F:metal ion binding"/>
    <property type="evidence" value="ECO:0007669"/>
    <property type="project" value="UniProtKB-KW"/>
</dbReference>
<keyword evidence="12" id="KW-1185">Reference proteome</keyword>
<evidence type="ECO:0000256" key="6">
    <source>
        <dbReference type="ARBA" id="ARBA00022691"/>
    </source>
</evidence>
<dbReference type="GO" id="GO:0009820">
    <property type="term" value="P:alkaloid metabolic process"/>
    <property type="evidence" value="ECO:0007669"/>
    <property type="project" value="UniProtKB-KW"/>
</dbReference>
<comment type="caution">
    <text evidence="11">The sequence shown here is derived from an EMBL/GenBank/DDBJ whole genome shotgun (WGS) entry which is preliminary data.</text>
</comment>
<gene>
    <name evidence="11" type="ORF">HPP92_023197</name>
</gene>
<keyword evidence="6" id="KW-0949">S-adenosyl-L-methionine</keyword>
<evidence type="ECO:0000256" key="1">
    <source>
        <dbReference type="ARBA" id="ARBA00001946"/>
    </source>
</evidence>
<sequence length="276" mass="30710">MAISASFKSFHCASFVFLHLPTTEEETEQNEPRDHMANLTSGYPSKCLLQSEALLQYMLQTSVYPREHEQLKALREQTSKVCGTEAVMSVPPEEAQMLSMLLKLANAKKTIEIGVFTGYSLLATALALPEDGKITAIDEDGSSYEIGLPYIRSAGVDGKVDFIESEALPVLDELVEKSKLKEEELFDFAFVDADKVNYGRYHERLMKLVRIGGVVVYDNTLWFGTVAEPANPSLHPEVKEARKSIIEFNKQLSADPRIELSQVCIGDGITICRRVA</sequence>
<comment type="cofactor">
    <cofactor evidence="1">
        <name>Mg(2+)</name>
        <dbReference type="ChEBI" id="CHEBI:18420"/>
    </cofactor>
</comment>
<evidence type="ECO:0000256" key="10">
    <source>
        <dbReference type="ARBA" id="ARBA00047416"/>
    </source>
</evidence>
<keyword evidence="7" id="KW-0479">Metal-binding</keyword>
<dbReference type="Pfam" id="PF01596">
    <property type="entry name" value="Methyltransf_3"/>
    <property type="match status" value="1"/>
</dbReference>
<reference evidence="11 12" key="1">
    <citation type="journal article" date="2020" name="Nat. Food">
        <title>A phased Vanilla planifolia genome enables genetic improvement of flavour and production.</title>
        <authorList>
            <person name="Hasing T."/>
            <person name="Tang H."/>
            <person name="Brym M."/>
            <person name="Khazi F."/>
            <person name="Huang T."/>
            <person name="Chambers A.H."/>
        </authorList>
    </citation>
    <scope>NUCLEOTIDE SEQUENCE [LARGE SCALE GENOMIC DNA]</scope>
    <source>
        <tissue evidence="11">Leaf</tissue>
    </source>
</reference>
<dbReference type="GO" id="GO:0032259">
    <property type="term" value="P:methylation"/>
    <property type="evidence" value="ECO:0007669"/>
    <property type="project" value="UniProtKB-KW"/>
</dbReference>
<dbReference type="AlphaFoldDB" id="A0A835PSX1"/>
<dbReference type="OrthoDB" id="7537227at2759"/>
<proteinExistence type="inferred from homology"/>
<evidence type="ECO:0000256" key="3">
    <source>
        <dbReference type="ARBA" id="ARBA00022589"/>
    </source>
</evidence>
<dbReference type="PROSITE" id="PS51682">
    <property type="entry name" value="SAM_OMT_I"/>
    <property type="match status" value="1"/>
</dbReference>
<dbReference type="InterPro" id="IPR050362">
    <property type="entry name" value="Cation-dep_OMT"/>
</dbReference>